<dbReference type="Proteomes" id="UP001149140">
    <property type="component" value="Unassembled WGS sequence"/>
</dbReference>
<feature type="signal peptide" evidence="1">
    <location>
        <begin position="1"/>
        <end position="23"/>
    </location>
</feature>
<dbReference type="AlphaFoldDB" id="A0A9X3N317"/>
<accession>A0A9X3N317</accession>
<name>A0A9X3N317_9ACTN</name>
<evidence type="ECO:0000313" key="2">
    <source>
        <dbReference type="EMBL" id="MDA0163913.1"/>
    </source>
</evidence>
<keyword evidence="3" id="KW-1185">Reference proteome</keyword>
<reference evidence="2" key="1">
    <citation type="submission" date="2022-10" db="EMBL/GenBank/DDBJ databases">
        <title>The WGS of Solirubrobacter ginsenosidimutans DSM 21036.</title>
        <authorList>
            <person name="Jiang Z."/>
        </authorList>
    </citation>
    <scope>NUCLEOTIDE SEQUENCE</scope>
    <source>
        <strain evidence="2">DSM 21036</strain>
    </source>
</reference>
<dbReference type="RefSeq" id="WP_270043160.1">
    <property type="nucleotide sequence ID" value="NZ_JAPDOD010000028.1"/>
</dbReference>
<evidence type="ECO:0008006" key="4">
    <source>
        <dbReference type="Google" id="ProtNLM"/>
    </source>
</evidence>
<proteinExistence type="predicted"/>
<keyword evidence="1" id="KW-0732">Signal</keyword>
<dbReference type="EMBL" id="JAPDOD010000028">
    <property type="protein sequence ID" value="MDA0163913.1"/>
    <property type="molecule type" value="Genomic_DNA"/>
</dbReference>
<gene>
    <name evidence="2" type="ORF">OM076_26820</name>
</gene>
<sequence>MLRKLVLLACVAVFVAGCGYKTAVTTIAETEGVYVDVAGLTYQIQLSRYLNPGDVEDKQYLQGLPPGVSPNLPGDEIWFGVWMRVKNYSDVPLMPTDTFVITDTEGNKYEPVPLDSATNVFVYDPILLQHAQVLPTPDSAASSGPIQGSLILFRLKTTSLQNRPLKLSIEHEGAESAEVDLDL</sequence>
<organism evidence="2 3">
    <name type="scientific">Solirubrobacter ginsenosidimutans</name>
    <dbReference type="NCBI Taxonomy" id="490573"/>
    <lineage>
        <taxon>Bacteria</taxon>
        <taxon>Bacillati</taxon>
        <taxon>Actinomycetota</taxon>
        <taxon>Thermoleophilia</taxon>
        <taxon>Solirubrobacterales</taxon>
        <taxon>Solirubrobacteraceae</taxon>
        <taxon>Solirubrobacter</taxon>
    </lineage>
</organism>
<comment type="caution">
    <text evidence="2">The sequence shown here is derived from an EMBL/GenBank/DDBJ whole genome shotgun (WGS) entry which is preliminary data.</text>
</comment>
<feature type="chain" id="PRO_5040750760" description="DUF4352 domain-containing protein" evidence="1">
    <location>
        <begin position="24"/>
        <end position="183"/>
    </location>
</feature>
<evidence type="ECO:0000256" key="1">
    <source>
        <dbReference type="SAM" id="SignalP"/>
    </source>
</evidence>
<evidence type="ECO:0000313" key="3">
    <source>
        <dbReference type="Proteomes" id="UP001149140"/>
    </source>
</evidence>
<protein>
    <recommendedName>
        <fullName evidence="4">DUF4352 domain-containing protein</fullName>
    </recommendedName>
</protein>
<dbReference type="PROSITE" id="PS51257">
    <property type="entry name" value="PROKAR_LIPOPROTEIN"/>
    <property type="match status" value="1"/>
</dbReference>